<dbReference type="SMART" id="SM00387">
    <property type="entry name" value="HATPase_c"/>
    <property type="match status" value="1"/>
</dbReference>
<evidence type="ECO:0000256" key="3">
    <source>
        <dbReference type="ARBA" id="ARBA00022553"/>
    </source>
</evidence>
<evidence type="ECO:0000256" key="6">
    <source>
        <dbReference type="ARBA" id="ARBA00023012"/>
    </source>
</evidence>
<evidence type="ECO:0000256" key="1">
    <source>
        <dbReference type="ARBA" id="ARBA00000085"/>
    </source>
</evidence>
<dbReference type="RefSeq" id="WP_305732052.1">
    <property type="nucleotide sequence ID" value="NZ_OW150024.1"/>
</dbReference>
<dbReference type="EMBL" id="OW150024">
    <property type="protein sequence ID" value="CAH2031216.1"/>
    <property type="molecule type" value="Genomic_DNA"/>
</dbReference>
<dbReference type="SUPFAM" id="SSF55874">
    <property type="entry name" value="ATPase domain of HSP90 chaperone/DNA topoisomerase II/histidine kinase"/>
    <property type="match status" value="1"/>
</dbReference>
<sequence length="297" mass="32442">MDTISDEQLLEELRTRLNQSRRSLQDISVLNHKLVEMNRRLEQSESLKSNFLSNIRNEINNPLNAIIGLAGHLASLVNDPQAEEIAGLIHAEAFSLDYQLRNIFIAAELEAGDAQPEIEQVDVVSVIVSTLDNFKAVADAKGIRLAYTLIGTDDAGRLRFPTDAEKLQVVLSNLVANAVEFSSTGSEVEVLAGLMDDELHIQVKDQGIGIAAENLERIFDRFTQLDTGSTRAHRGHGLGLSIVKALLDLLQGTIEVQSSPDVGSVFSVTLFPAAFDESAVTFAEGGNLFLFDELDEK</sequence>
<evidence type="ECO:0000256" key="2">
    <source>
        <dbReference type="ARBA" id="ARBA00012438"/>
    </source>
</evidence>
<evidence type="ECO:0000313" key="9">
    <source>
        <dbReference type="EMBL" id="CAH2031216.1"/>
    </source>
</evidence>
<dbReference type="SMART" id="SM00388">
    <property type="entry name" value="HisKA"/>
    <property type="match status" value="1"/>
</dbReference>
<dbReference type="Gene3D" id="1.10.287.130">
    <property type="match status" value="1"/>
</dbReference>
<name>A0ABM9D9G7_9BACT</name>
<feature type="domain" description="Histidine kinase" evidence="8">
    <location>
        <begin position="54"/>
        <end position="274"/>
    </location>
</feature>
<dbReference type="InterPro" id="IPR005467">
    <property type="entry name" value="His_kinase_dom"/>
</dbReference>
<dbReference type="PROSITE" id="PS50109">
    <property type="entry name" value="HIS_KIN"/>
    <property type="match status" value="1"/>
</dbReference>
<keyword evidence="3" id="KW-0597">Phosphoprotein</keyword>
<keyword evidence="4 9" id="KW-0808">Transferase</keyword>
<dbReference type="PANTHER" id="PTHR43711:SF1">
    <property type="entry name" value="HISTIDINE KINASE 1"/>
    <property type="match status" value="1"/>
</dbReference>
<dbReference type="Proteomes" id="UP001295463">
    <property type="component" value="Chromosome"/>
</dbReference>
<protein>
    <recommendedName>
        <fullName evidence="2">histidine kinase</fullName>
        <ecNumber evidence="2">2.7.13.3</ecNumber>
    </recommendedName>
</protein>
<feature type="coiled-coil region" evidence="7">
    <location>
        <begin position="10"/>
        <end position="47"/>
    </location>
</feature>
<dbReference type="InterPro" id="IPR036097">
    <property type="entry name" value="HisK_dim/P_sf"/>
</dbReference>
<organism evidence="9 10">
    <name type="scientific">Trichlorobacter ammonificans</name>
    <dbReference type="NCBI Taxonomy" id="2916410"/>
    <lineage>
        <taxon>Bacteria</taxon>
        <taxon>Pseudomonadati</taxon>
        <taxon>Thermodesulfobacteriota</taxon>
        <taxon>Desulfuromonadia</taxon>
        <taxon>Geobacterales</taxon>
        <taxon>Geobacteraceae</taxon>
        <taxon>Trichlorobacter</taxon>
    </lineage>
</organism>
<reference evidence="9 10" key="1">
    <citation type="submission" date="2022-03" db="EMBL/GenBank/DDBJ databases">
        <authorList>
            <person name="Koch H."/>
        </authorList>
    </citation>
    <scope>NUCLEOTIDE SEQUENCE [LARGE SCALE GENOMIC DNA]</scope>
    <source>
        <strain evidence="9 10">G1</strain>
    </source>
</reference>
<evidence type="ECO:0000256" key="5">
    <source>
        <dbReference type="ARBA" id="ARBA00022777"/>
    </source>
</evidence>
<dbReference type="PRINTS" id="PR00344">
    <property type="entry name" value="BCTRLSENSOR"/>
</dbReference>
<dbReference type="Pfam" id="PF02518">
    <property type="entry name" value="HATPase_c"/>
    <property type="match status" value="1"/>
</dbReference>
<dbReference type="Gene3D" id="3.30.565.10">
    <property type="entry name" value="Histidine kinase-like ATPase, C-terminal domain"/>
    <property type="match status" value="1"/>
</dbReference>
<keyword evidence="7" id="KW-0175">Coiled coil</keyword>
<dbReference type="InterPro" id="IPR004358">
    <property type="entry name" value="Sig_transdc_His_kin-like_C"/>
</dbReference>
<comment type="catalytic activity">
    <reaction evidence="1">
        <text>ATP + protein L-histidine = ADP + protein N-phospho-L-histidine.</text>
        <dbReference type="EC" id="2.7.13.3"/>
    </reaction>
</comment>
<dbReference type="InterPro" id="IPR003594">
    <property type="entry name" value="HATPase_dom"/>
</dbReference>
<keyword evidence="10" id="KW-1185">Reference proteome</keyword>
<evidence type="ECO:0000256" key="7">
    <source>
        <dbReference type="SAM" id="Coils"/>
    </source>
</evidence>
<evidence type="ECO:0000256" key="4">
    <source>
        <dbReference type="ARBA" id="ARBA00022679"/>
    </source>
</evidence>
<keyword evidence="6" id="KW-0902">Two-component regulatory system</keyword>
<dbReference type="InterPro" id="IPR003661">
    <property type="entry name" value="HisK_dim/P_dom"/>
</dbReference>
<accession>A0ABM9D9G7</accession>
<dbReference type="PANTHER" id="PTHR43711">
    <property type="entry name" value="TWO-COMPONENT HISTIDINE KINASE"/>
    <property type="match status" value="1"/>
</dbReference>
<dbReference type="CDD" id="cd00082">
    <property type="entry name" value="HisKA"/>
    <property type="match status" value="1"/>
</dbReference>
<proteinExistence type="predicted"/>
<evidence type="ECO:0000313" key="10">
    <source>
        <dbReference type="Proteomes" id="UP001295463"/>
    </source>
</evidence>
<dbReference type="EC" id="2.7.13.3" evidence="2"/>
<dbReference type="GO" id="GO:0004673">
    <property type="term" value="F:protein histidine kinase activity"/>
    <property type="evidence" value="ECO:0007669"/>
    <property type="project" value="UniProtKB-EC"/>
</dbReference>
<evidence type="ECO:0000259" key="8">
    <source>
        <dbReference type="PROSITE" id="PS50109"/>
    </source>
</evidence>
<dbReference type="SUPFAM" id="SSF47384">
    <property type="entry name" value="Homodimeric domain of signal transducing histidine kinase"/>
    <property type="match status" value="1"/>
</dbReference>
<dbReference type="InterPro" id="IPR036890">
    <property type="entry name" value="HATPase_C_sf"/>
</dbReference>
<dbReference type="InterPro" id="IPR050736">
    <property type="entry name" value="Sensor_HK_Regulatory"/>
</dbReference>
<gene>
    <name evidence="9" type="ORF">GEAMG1_1386</name>
</gene>
<keyword evidence="5 9" id="KW-0418">Kinase</keyword>